<dbReference type="AlphaFoldDB" id="A0A2S9MY49"/>
<dbReference type="Proteomes" id="UP000238982">
    <property type="component" value="Unassembled WGS sequence"/>
</dbReference>
<proteinExistence type="predicted"/>
<organism evidence="1 2">
    <name type="scientific">Burkholderia multivorans</name>
    <dbReference type="NCBI Taxonomy" id="87883"/>
    <lineage>
        <taxon>Bacteria</taxon>
        <taxon>Pseudomonadati</taxon>
        <taxon>Pseudomonadota</taxon>
        <taxon>Betaproteobacteria</taxon>
        <taxon>Burkholderiales</taxon>
        <taxon>Burkholderiaceae</taxon>
        <taxon>Burkholderia</taxon>
        <taxon>Burkholderia cepacia complex</taxon>
    </lineage>
</organism>
<sequence length="169" mass="17710">MLDQQGGRAGWGGLRRACAGVLLEVHAFSASVCPRPLAGALTKPFERCVAARSGARVRSNALARLPGVLAVFGVRRRPSADAHGGRIADARAAHNARSRIPGFTVAIWYAAQRPRAGPGPRAASRAGKASTAGHARRIIFAIARVFAAGTFLQCLHGARFNFADGYVAT</sequence>
<reference evidence="1 2" key="1">
    <citation type="submission" date="2018-03" db="EMBL/GenBank/DDBJ databases">
        <authorList>
            <person name="Keele B.F."/>
        </authorList>
    </citation>
    <scope>NUCLEOTIDE SEQUENCE [LARGE SCALE GENOMIC DNA]</scope>
    <source>
        <strain evidence="1 2">AU19729</strain>
    </source>
</reference>
<comment type="caution">
    <text evidence="1">The sequence shown here is derived from an EMBL/GenBank/DDBJ whole genome shotgun (WGS) entry which is preliminary data.</text>
</comment>
<evidence type="ECO:0000313" key="1">
    <source>
        <dbReference type="EMBL" id="PRF64489.1"/>
    </source>
</evidence>
<dbReference type="EMBL" id="PVGH01000028">
    <property type="protein sequence ID" value="PRF64489.1"/>
    <property type="molecule type" value="Genomic_DNA"/>
</dbReference>
<evidence type="ECO:0000313" key="2">
    <source>
        <dbReference type="Proteomes" id="UP000238982"/>
    </source>
</evidence>
<name>A0A2S9MY49_9BURK</name>
<accession>A0A2S9MY49</accession>
<gene>
    <name evidence="1" type="ORF">C6Q15_05300</name>
</gene>
<protein>
    <submittedName>
        <fullName evidence="1">Uncharacterized protein</fullName>
    </submittedName>
</protein>